<keyword evidence="3" id="KW-1003">Cell membrane</keyword>
<dbReference type="RefSeq" id="WP_010526680.1">
    <property type="nucleotide sequence ID" value="NZ_AFSL01000015.1"/>
</dbReference>
<dbReference type="InterPro" id="IPR049142">
    <property type="entry name" value="MS_channel_1st"/>
</dbReference>
<dbReference type="InterPro" id="IPR011066">
    <property type="entry name" value="MscS_channel_C_sf"/>
</dbReference>
<dbReference type="EMBL" id="FONA01000005">
    <property type="protein sequence ID" value="SFE00623.1"/>
    <property type="molecule type" value="Genomic_DNA"/>
</dbReference>
<feature type="domain" description="Mechanosensitive ion channel MscS" evidence="8">
    <location>
        <begin position="124"/>
        <end position="187"/>
    </location>
</feature>
<evidence type="ECO:0000313" key="11">
    <source>
        <dbReference type="EMBL" id="SFE00623.1"/>
    </source>
</evidence>
<dbReference type="InterPro" id="IPR049278">
    <property type="entry name" value="MS_channel_C"/>
</dbReference>
<dbReference type="InterPro" id="IPR011014">
    <property type="entry name" value="MscS_channel_TM-2"/>
</dbReference>
<gene>
    <name evidence="11" type="ORF">SAMN05444380_10590</name>
</gene>
<dbReference type="SUPFAM" id="SSF82861">
    <property type="entry name" value="Mechanosensitive channel protein MscS (YggB), transmembrane region"/>
    <property type="match status" value="1"/>
</dbReference>
<evidence type="ECO:0000256" key="2">
    <source>
        <dbReference type="ARBA" id="ARBA00008017"/>
    </source>
</evidence>
<dbReference type="SUPFAM" id="SSF50182">
    <property type="entry name" value="Sm-like ribonucleoproteins"/>
    <property type="match status" value="1"/>
</dbReference>
<dbReference type="Gene3D" id="1.10.287.1260">
    <property type="match status" value="1"/>
</dbReference>
<dbReference type="Pfam" id="PF21088">
    <property type="entry name" value="MS_channel_1st"/>
    <property type="match status" value="1"/>
</dbReference>
<feature type="transmembrane region" description="Helical" evidence="7">
    <location>
        <begin position="75"/>
        <end position="97"/>
    </location>
</feature>
<dbReference type="InterPro" id="IPR023408">
    <property type="entry name" value="MscS_beta-dom_sf"/>
</dbReference>
<protein>
    <submittedName>
        <fullName evidence="11">Small conductance mechanosensitive channel</fullName>
    </submittedName>
</protein>
<organism evidence="11 12">
    <name type="scientific">Thermophagus xiamenensis</name>
    <dbReference type="NCBI Taxonomy" id="385682"/>
    <lineage>
        <taxon>Bacteria</taxon>
        <taxon>Pseudomonadati</taxon>
        <taxon>Bacteroidota</taxon>
        <taxon>Bacteroidia</taxon>
        <taxon>Marinilabiliales</taxon>
        <taxon>Marinilabiliaceae</taxon>
        <taxon>Thermophagus</taxon>
    </lineage>
</organism>
<dbReference type="Proteomes" id="UP000181976">
    <property type="component" value="Unassembled WGS sequence"/>
</dbReference>
<evidence type="ECO:0000259" key="8">
    <source>
        <dbReference type="Pfam" id="PF00924"/>
    </source>
</evidence>
<comment type="subcellular location">
    <subcellularLocation>
        <location evidence="1">Cell membrane</location>
        <topology evidence="1">Multi-pass membrane protein</topology>
    </subcellularLocation>
</comment>
<dbReference type="Gene3D" id="3.30.70.100">
    <property type="match status" value="1"/>
</dbReference>
<dbReference type="GO" id="GO:0008381">
    <property type="term" value="F:mechanosensitive monoatomic ion channel activity"/>
    <property type="evidence" value="ECO:0007669"/>
    <property type="project" value="InterPro"/>
</dbReference>
<comment type="similarity">
    <text evidence="2">Belongs to the MscS (TC 1.A.23) family.</text>
</comment>
<evidence type="ECO:0000259" key="10">
    <source>
        <dbReference type="Pfam" id="PF21088"/>
    </source>
</evidence>
<evidence type="ECO:0000256" key="1">
    <source>
        <dbReference type="ARBA" id="ARBA00004651"/>
    </source>
</evidence>
<evidence type="ECO:0000313" key="12">
    <source>
        <dbReference type="Proteomes" id="UP000181976"/>
    </source>
</evidence>
<dbReference type="GO" id="GO:0005886">
    <property type="term" value="C:plasma membrane"/>
    <property type="evidence" value="ECO:0007669"/>
    <property type="project" value="UniProtKB-SubCell"/>
</dbReference>
<reference evidence="11 12" key="1">
    <citation type="submission" date="2016-10" db="EMBL/GenBank/DDBJ databases">
        <authorList>
            <person name="de Groot N.N."/>
        </authorList>
    </citation>
    <scope>NUCLEOTIDE SEQUENCE [LARGE SCALE GENOMIC DNA]</scope>
    <source>
        <strain evidence="11 12">DSM 19012</strain>
    </source>
</reference>
<evidence type="ECO:0000256" key="7">
    <source>
        <dbReference type="SAM" id="Phobius"/>
    </source>
</evidence>
<dbReference type="Pfam" id="PF21082">
    <property type="entry name" value="MS_channel_3rd"/>
    <property type="match status" value="1"/>
</dbReference>
<evidence type="ECO:0000259" key="9">
    <source>
        <dbReference type="Pfam" id="PF21082"/>
    </source>
</evidence>
<dbReference type="InterPro" id="IPR045276">
    <property type="entry name" value="YbiO_bact"/>
</dbReference>
<keyword evidence="4 7" id="KW-0812">Transmembrane</keyword>
<feature type="domain" description="Mechanosensitive ion channel transmembrane helices 2/3" evidence="10">
    <location>
        <begin position="81"/>
        <end position="122"/>
    </location>
</feature>
<name>A0A1I1X4L5_9BACT</name>
<dbReference type="PANTHER" id="PTHR30460">
    <property type="entry name" value="MODERATE CONDUCTANCE MECHANOSENSITIVE CHANNEL YBIO"/>
    <property type="match status" value="1"/>
</dbReference>
<keyword evidence="5 7" id="KW-1133">Transmembrane helix</keyword>
<dbReference type="InterPro" id="IPR006685">
    <property type="entry name" value="MscS_channel_2nd"/>
</dbReference>
<feature type="domain" description="Mechanosensitive ion channel MscS C-terminal" evidence="9">
    <location>
        <begin position="194"/>
        <end position="281"/>
    </location>
</feature>
<feature type="transmembrane region" description="Helical" evidence="7">
    <location>
        <begin position="20"/>
        <end position="42"/>
    </location>
</feature>
<accession>A0A1I1X4L5</accession>
<dbReference type="SUPFAM" id="SSF82689">
    <property type="entry name" value="Mechanosensitive channel protein MscS (YggB), C-terminal domain"/>
    <property type="match status" value="1"/>
</dbReference>
<dbReference type="OrthoDB" id="9809206at2"/>
<dbReference type="AlphaFoldDB" id="A0A1I1X4L5"/>
<keyword evidence="12" id="KW-1185">Reference proteome</keyword>
<feature type="transmembrane region" description="Helical" evidence="7">
    <location>
        <begin position="103"/>
        <end position="125"/>
    </location>
</feature>
<dbReference type="eggNOG" id="COG0668">
    <property type="taxonomic scope" value="Bacteria"/>
</dbReference>
<sequence>MQNILTTEFWDKLLSAIFDWVITELPGILILLLILFIILRVVRFSVSRLKNLLIKRAEHDTSIDTREAEKRINTLTGIVQGLVRVVLYSVFIMMILSKFGIDVGPILASAGIVGLAVGFGAQELVRDYISGFFMLLENQVRTGDVVIINGTGGLVEKIELRTITLRDLDGVVHIFQNGKINTLSNMTKEWSAMVFNIGVAYKEDVDQVMEIMKQVGEELQKDPKHGPEIIEPIEILGLDEFADSALIIKARLKTKPIKQWNVGREYRRRLKIAFDKHNIEIPFPHTTIYWGEEINPLHLKINAEKQN</sequence>
<dbReference type="STRING" id="385682.SAMN05444380_10590"/>
<dbReference type="InParanoid" id="A0A1I1X4L5"/>
<dbReference type="Pfam" id="PF00924">
    <property type="entry name" value="MS_channel_2nd"/>
    <property type="match status" value="1"/>
</dbReference>
<keyword evidence="6 7" id="KW-0472">Membrane</keyword>
<evidence type="ECO:0000256" key="5">
    <source>
        <dbReference type="ARBA" id="ARBA00022989"/>
    </source>
</evidence>
<evidence type="ECO:0000256" key="4">
    <source>
        <dbReference type="ARBA" id="ARBA00022692"/>
    </source>
</evidence>
<evidence type="ECO:0000256" key="6">
    <source>
        <dbReference type="ARBA" id="ARBA00023136"/>
    </source>
</evidence>
<dbReference type="InterPro" id="IPR010920">
    <property type="entry name" value="LSM_dom_sf"/>
</dbReference>
<dbReference type="PANTHER" id="PTHR30460:SF0">
    <property type="entry name" value="MODERATE CONDUCTANCE MECHANOSENSITIVE CHANNEL YBIO"/>
    <property type="match status" value="1"/>
</dbReference>
<proteinExistence type="inferred from homology"/>
<dbReference type="Gene3D" id="2.30.30.60">
    <property type="match status" value="1"/>
</dbReference>
<evidence type="ECO:0000256" key="3">
    <source>
        <dbReference type="ARBA" id="ARBA00022475"/>
    </source>
</evidence>